<evidence type="ECO:0000256" key="9">
    <source>
        <dbReference type="ARBA" id="ARBA00022764"/>
    </source>
</evidence>
<dbReference type="Gene3D" id="3.60.15.10">
    <property type="entry name" value="Ribonuclease Z/Hydroxyacylglutathione hydrolase-like"/>
    <property type="match status" value="1"/>
</dbReference>
<dbReference type="InterPro" id="IPR058199">
    <property type="entry name" value="BlaB//VIM/IMP-1"/>
</dbReference>
<dbReference type="OrthoDB" id="9769598at2"/>
<dbReference type="RefSeq" id="WP_009580174.1">
    <property type="nucleotide sequence ID" value="NZ_AMZN01000043.1"/>
</dbReference>
<comment type="cofactor">
    <cofactor evidence="2">
        <name>Zn(2+)</name>
        <dbReference type="ChEBI" id="CHEBI:29105"/>
    </cofactor>
</comment>
<keyword evidence="11" id="KW-0862">Zinc</keyword>
<dbReference type="PROSITE" id="PS00744">
    <property type="entry name" value="BETA_LACTAMASE_B_2"/>
    <property type="match status" value="1"/>
</dbReference>
<evidence type="ECO:0000256" key="12">
    <source>
        <dbReference type="ARBA" id="ARBA00023251"/>
    </source>
</evidence>
<dbReference type="SUPFAM" id="SSF56281">
    <property type="entry name" value="Metallo-hydrolase/oxidoreductase"/>
    <property type="match status" value="1"/>
</dbReference>
<dbReference type="EMBL" id="AMZN01000043">
    <property type="protein sequence ID" value="ELR71238.1"/>
    <property type="molecule type" value="Genomic_DNA"/>
</dbReference>
<keyword evidence="10" id="KW-0378">Hydrolase</keyword>
<evidence type="ECO:0000256" key="5">
    <source>
        <dbReference type="ARBA" id="ARBA00011245"/>
    </source>
</evidence>
<evidence type="ECO:0000256" key="6">
    <source>
        <dbReference type="ARBA" id="ARBA00012865"/>
    </source>
</evidence>
<dbReference type="NCBIfam" id="NF012229">
    <property type="entry name" value="bla_class_B_core"/>
    <property type="match status" value="1"/>
</dbReference>
<dbReference type="GO" id="GO:0017001">
    <property type="term" value="P:antibiotic catabolic process"/>
    <property type="evidence" value="ECO:0007669"/>
    <property type="project" value="InterPro"/>
</dbReference>
<reference evidence="14 15" key="1">
    <citation type="submission" date="2012-12" db="EMBL/GenBank/DDBJ databases">
        <title>Genome assembly of Fulvivirga imtechensis AK7.</title>
        <authorList>
            <person name="Nupur N."/>
            <person name="Khatri I."/>
            <person name="Kumar R."/>
            <person name="Subramanian S."/>
            <person name="Pinnaka A."/>
        </authorList>
    </citation>
    <scope>NUCLEOTIDE SEQUENCE [LARGE SCALE GENOMIC DNA]</scope>
    <source>
        <strain evidence="14 15">AK7</strain>
    </source>
</reference>
<dbReference type="NCBIfam" id="NF033088">
    <property type="entry name" value="bla_subclass_B1"/>
    <property type="match status" value="1"/>
</dbReference>
<evidence type="ECO:0000313" key="15">
    <source>
        <dbReference type="Proteomes" id="UP000011135"/>
    </source>
</evidence>
<evidence type="ECO:0000256" key="10">
    <source>
        <dbReference type="ARBA" id="ARBA00022801"/>
    </source>
</evidence>
<dbReference type="STRING" id="1237149.C900_02853"/>
<comment type="catalytic activity">
    <reaction evidence="1">
        <text>a beta-lactam + H2O = a substituted beta-amino acid</text>
        <dbReference type="Rhea" id="RHEA:20401"/>
        <dbReference type="ChEBI" id="CHEBI:15377"/>
        <dbReference type="ChEBI" id="CHEBI:35627"/>
        <dbReference type="ChEBI" id="CHEBI:140347"/>
        <dbReference type="EC" id="3.5.2.6"/>
    </reaction>
</comment>
<evidence type="ECO:0000259" key="13">
    <source>
        <dbReference type="SMART" id="SM00849"/>
    </source>
</evidence>
<dbReference type="InterPro" id="IPR001279">
    <property type="entry name" value="Metallo-B-lactamas"/>
</dbReference>
<comment type="subunit">
    <text evidence="5">Monomer.</text>
</comment>
<keyword evidence="15" id="KW-1185">Reference proteome</keyword>
<dbReference type="InterPro" id="IPR050855">
    <property type="entry name" value="NDM-1-like"/>
</dbReference>
<evidence type="ECO:0000256" key="7">
    <source>
        <dbReference type="ARBA" id="ARBA00022723"/>
    </source>
</evidence>
<dbReference type="InterPro" id="IPR036866">
    <property type="entry name" value="RibonucZ/Hydroxyglut_hydro"/>
</dbReference>
<evidence type="ECO:0000313" key="14">
    <source>
        <dbReference type="EMBL" id="ELR71238.1"/>
    </source>
</evidence>
<proteinExistence type="inferred from homology"/>
<accession>L8JST6</accession>
<keyword evidence="8" id="KW-0732">Signal</keyword>
<dbReference type="GO" id="GO:0046677">
    <property type="term" value="P:response to antibiotic"/>
    <property type="evidence" value="ECO:0007669"/>
    <property type="project" value="UniProtKB-KW"/>
</dbReference>
<dbReference type="PANTHER" id="PTHR42951">
    <property type="entry name" value="METALLO-BETA-LACTAMASE DOMAIN-CONTAINING"/>
    <property type="match status" value="1"/>
</dbReference>
<evidence type="ECO:0000256" key="4">
    <source>
        <dbReference type="ARBA" id="ARBA00005250"/>
    </source>
</evidence>
<dbReference type="InterPro" id="IPR001018">
    <property type="entry name" value="Beta-lactamase_class-B_CS"/>
</dbReference>
<dbReference type="Proteomes" id="UP000011135">
    <property type="component" value="Unassembled WGS sequence"/>
</dbReference>
<comment type="caution">
    <text evidence="14">The sequence shown here is derived from an EMBL/GenBank/DDBJ whole genome shotgun (WGS) entry which is preliminary data.</text>
</comment>
<keyword evidence="9" id="KW-0574">Periplasm</keyword>
<gene>
    <name evidence="14" type="ORF">C900_02853</name>
</gene>
<organism evidence="14 15">
    <name type="scientific">Fulvivirga imtechensis AK7</name>
    <dbReference type="NCBI Taxonomy" id="1237149"/>
    <lineage>
        <taxon>Bacteria</taxon>
        <taxon>Pseudomonadati</taxon>
        <taxon>Bacteroidota</taxon>
        <taxon>Cytophagia</taxon>
        <taxon>Cytophagales</taxon>
        <taxon>Fulvivirgaceae</taxon>
        <taxon>Fulvivirga</taxon>
    </lineage>
</organism>
<dbReference type="GO" id="GO:0042597">
    <property type="term" value="C:periplasmic space"/>
    <property type="evidence" value="ECO:0007669"/>
    <property type="project" value="UniProtKB-SubCell"/>
</dbReference>
<dbReference type="eggNOG" id="COG0491">
    <property type="taxonomic scope" value="Bacteria"/>
</dbReference>
<dbReference type="GO" id="GO:0008800">
    <property type="term" value="F:beta-lactamase activity"/>
    <property type="evidence" value="ECO:0007669"/>
    <property type="project" value="UniProtKB-EC"/>
</dbReference>
<evidence type="ECO:0000256" key="3">
    <source>
        <dbReference type="ARBA" id="ARBA00004418"/>
    </source>
</evidence>
<evidence type="ECO:0000256" key="1">
    <source>
        <dbReference type="ARBA" id="ARBA00001526"/>
    </source>
</evidence>
<feature type="domain" description="Metallo-beta-lactamase" evidence="13">
    <location>
        <begin position="49"/>
        <end position="219"/>
    </location>
</feature>
<dbReference type="Pfam" id="PF00753">
    <property type="entry name" value="Lactamase_B"/>
    <property type="match status" value="1"/>
</dbReference>
<keyword evidence="12" id="KW-0046">Antibiotic resistance</keyword>
<dbReference type="PATRIC" id="fig|1237149.3.peg.2609"/>
<dbReference type="GO" id="GO:0008270">
    <property type="term" value="F:zinc ion binding"/>
    <property type="evidence" value="ECO:0007669"/>
    <property type="project" value="InterPro"/>
</dbReference>
<protein>
    <recommendedName>
        <fullName evidence="6">beta-lactamase</fullName>
        <ecNumber evidence="6">3.5.2.6</ecNumber>
    </recommendedName>
</protein>
<evidence type="ECO:0000256" key="2">
    <source>
        <dbReference type="ARBA" id="ARBA00001947"/>
    </source>
</evidence>
<dbReference type="EC" id="3.5.2.6" evidence="6"/>
<keyword evidence="7" id="KW-0479">Metal-binding</keyword>
<evidence type="ECO:0000256" key="11">
    <source>
        <dbReference type="ARBA" id="ARBA00022833"/>
    </source>
</evidence>
<name>L8JST6_9BACT</name>
<evidence type="ECO:0000256" key="8">
    <source>
        <dbReference type="ARBA" id="ARBA00022729"/>
    </source>
</evidence>
<comment type="subcellular location">
    <subcellularLocation>
        <location evidence="3">Periplasm</location>
    </subcellularLocation>
</comment>
<comment type="similarity">
    <text evidence="4">Belongs to the metallo-beta-lactamase superfamily. Class-B beta-lactamase family.</text>
</comment>
<dbReference type="SMART" id="SM00849">
    <property type="entry name" value="Lactamase_B"/>
    <property type="match status" value="1"/>
</dbReference>
<dbReference type="PANTHER" id="PTHR42951:SF4">
    <property type="entry name" value="ACYL-COENZYME A THIOESTERASE MBLAC2"/>
    <property type="match status" value="1"/>
</dbReference>
<sequence>MRYILMSLLVWLSANVSGQDGNYEIDIAKIGDNLYLYLSYSDYQGQKISANGLLVDAGDSVLMIDTPWGNDQTIQLLDWIDENLQKPLALVVITHAHEDRIGGIGVIHERNIRTIGSKLTAVYALRWGYQPPKETFEKEQIIKIGHHKIELFYPGPGHTVDNSVVYIPDYNLLHGGCFVKSAEAKSLGNIADADLGSWPASLQAVQNRYPDIKTVIPGHGSTNSGAIENTLKLLNKK</sequence>
<dbReference type="AlphaFoldDB" id="L8JST6"/>